<dbReference type="Proteomes" id="UP000005463">
    <property type="component" value="Unassembled WGS sequence"/>
</dbReference>
<evidence type="ECO:0000313" key="2">
    <source>
        <dbReference type="Proteomes" id="UP000005463"/>
    </source>
</evidence>
<accession>B1FPN6</accession>
<proteinExistence type="predicted"/>
<protein>
    <submittedName>
        <fullName evidence="1">Uncharacterized protein</fullName>
    </submittedName>
</protein>
<dbReference type="EMBL" id="ABLC01000279">
    <property type="protein sequence ID" value="EDT00489.1"/>
    <property type="molecule type" value="Genomic_DNA"/>
</dbReference>
<dbReference type="AlphaFoldDB" id="B1FPN6"/>
<organism evidence="1 2">
    <name type="scientific">Burkholderia ambifaria IOP40-10</name>
    <dbReference type="NCBI Taxonomy" id="396596"/>
    <lineage>
        <taxon>Bacteria</taxon>
        <taxon>Pseudomonadati</taxon>
        <taxon>Pseudomonadota</taxon>
        <taxon>Betaproteobacteria</taxon>
        <taxon>Burkholderiales</taxon>
        <taxon>Burkholderiaceae</taxon>
        <taxon>Burkholderia</taxon>
        <taxon>Burkholderia cepacia complex</taxon>
    </lineage>
</organism>
<gene>
    <name evidence="1" type="ORF">BamIOP4010DRAFT_5997</name>
</gene>
<comment type="caution">
    <text evidence="1">The sequence shown here is derived from an EMBL/GenBank/DDBJ whole genome shotgun (WGS) entry which is preliminary data.</text>
</comment>
<evidence type="ECO:0000313" key="1">
    <source>
        <dbReference type="EMBL" id="EDT00489.1"/>
    </source>
</evidence>
<sequence length="43" mass="4283">MRQSGSASPGGAIAARISVMLRSELTITPSPSAHSAPGSRMSA</sequence>
<reference evidence="1 2" key="1">
    <citation type="submission" date="2008-03" db="EMBL/GenBank/DDBJ databases">
        <title>Sequencing of the draft genome and assembly of Burkholderia ambifaria IOP40-10.</title>
        <authorList>
            <consortium name="US DOE Joint Genome Institute (JGI-PGF)"/>
            <person name="Copeland A."/>
            <person name="Lucas S."/>
            <person name="Lapidus A."/>
            <person name="Glavina del Rio T."/>
            <person name="Dalin E."/>
            <person name="Tice H."/>
            <person name="Bruce D."/>
            <person name="Goodwin L."/>
            <person name="Pitluck S."/>
            <person name="Larimer F."/>
            <person name="Land M.L."/>
            <person name="Hauser L."/>
            <person name="Tiedje J."/>
            <person name="Richardson P."/>
        </authorList>
    </citation>
    <scope>NUCLEOTIDE SEQUENCE [LARGE SCALE GENOMIC DNA]</scope>
    <source>
        <strain evidence="1 2">IOP40-10</strain>
    </source>
</reference>
<name>B1FPN6_9BURK</name>